<dbReference type="PANTHER" id="PTHR42933">
    <property type="entry name" value="SLR6095 PROTEIN"/>
    <property type="match status" value="1"/>
</dbReference>
<dbReference type="PANTHER" id="PTHR42933:SF3">
    <property type="entry name" value="TYPE I RESTRICTION ENZYME MJAVIII METHYLASE SUBUNIT"/>
    <property type="match status" value="1"/>
</dbReference>
<evidence type="ECO:0000256" key="6">
    <source>
        <dbReference type="ARBA" id="ARBA00047942"/>
    </source>
</evidence>
<reference evidence="8 9" key="2">
    <citation type="submission" date="2009-02" db="EMBL/GenBank/DDBJ databases">
        <title>Draft genome sequence of Blautia hydrogenotrophica DSM 10507 (Ruminococcus hydrogenotrophicus DSM 10507).</title>
        <authorList>
            <person name="Sudarsanam P."/>
            <person name="Ley R."/>
            <person name="Guruge J."/>
            <person name="Turnbaugh P.J."/>
            <person name="Mahowald M."/>
            <person name="Liep D."/>
            <person name="Gordon J."/>
        </authorList>
    </citation>
    <scope>NUCLEOTIDE SEQUENCE [LARGE SCALE GENOMIC DNA]</scope>
    <source>
        <strain evidence="9">DSM 10507 / JCM 14656 / S5a33</strain>
    </source>
</reference>
<reference evidence="8 9" key="1">
    <citation type="submission" date="2009-01" db="EMBL/GenBank/DDBJ databases">
        <authorList>
            <person name="Fulton L."/>
            <person name="Clifton S."/>
            <person name="Fulton B."/>
            <person name="Xu J."/>
            <person name="Minx P."/>
            <person name="Pepin K.H."/>
            <person name="Johnson M."/>
            <person name="Bhonagiri V."/>
            <person name="Nash W.E."/>
            <person name="Mardis E.R."/>
            <person name="Wilson R.K."/>
        </authorList>
    </citation>
    <scope>NUCLEOTIDE SEQUENCE [LARGE SCALE GENOMIC DNA]</scope>
    <source>
        <strain evidence="9">DSM 10507 / JCM 14656 / S5a33</strain>
    </source>
</reference>
<dbReference type="Gene3D" id="3.90.1570.30">
    <property type="match status" value="1"/>
</dbReference>
<keyword evidence="4" id="KW-0949">S-adenosyl-L-methionine</keyword>
<dbReference type="RefSeq" id="WP_005947515.1">
    <property type="nucleotide sequence ID" value="NZ_CP136423.1"/>
</dbReference>
<keyword evidence="9" id="KW-1185">Reference proteome</keyword>
<dbReference type="GeneID" id="86820639"/>
<dbReference type="Proteomes" id="UP000003100">
    <property type="component" value="Unassembled WGS sequence"/>
</dbReference>
<name>C0CKP6_BLAHS</name>
<dbReference type="HOGENOM" id="CLU_015410_3_0_9"/>
<dbReference type="GO" id="GO:0032259">
    <property type="term" value="P:methylation"/>
    <property type="evidence" value="ECO:0007669"/>
    <property type="project" value="UniProtKB-KW"/>
</dbReference>
<keyword evidence="5" id="KW-0680">Restriction system</keyword>
<dbReference type="Pfam" id="PF02384">
    <property type="entry name" value="N6_Mtase"/>
    <property type="match status" value="1"/>
</dbReference>
<dbReference type="GO" id="GO:0009007">
    <property type="term" value="F:site-specific DNA-methyltransferase (adenine-specific) activity"/>
    <property type="evidence" value="ECO:0007669"/>
    <property type="project" value="UniProtKB-EC"/>
</dbReference>
<evidence type="ECO:0000256" key="1">
    <source>
        <dbReference type="ARBA" id="ARBA00011900"/>
    </source>
</evidence>
<dbReference type="PRINTS" id="PR00507">
    <property type="entry name" value="N12N6MTFRASE"/>
</dbReference>
<accession>C0CKP6</accession>
<evidence type="ECO:0000256" key="4">
    <source>
        <dbReference type="ARBA" id="ARBA00022691"/>
    </source>
</evidence>
<protein>
    <recommendedName>
        <fullName evidence="1">site-specific DNA-methyltransferase (adenine-specific)</fullName>
        <ecNumber evidence="1">2.1.1.72</ecNumber>
    </recommendedName>
</protein>
<evidence type="ECO:0000313" key="9">
    <source>
        <dbReference type="Proteomes" id="UP000003100"/>
    </source>
</evidence>
<dbReference type="PATRIC" id="fig|476272.21.peg.2766"/>
<dbReference type="InterPro" id="IPR029063">
    <property type="entry name" value="SAM-dependent_MTases_sf"/>
</dbReference>
<dbReference type="EC" id="2.1.1.72" evidence="1"/>
<organism evidence="8 9">
    <name type="scientific">Blautia hydrogenotrophica (strain DSM 10507 / JCM 14656 / S5a33)</name>
    <name type="common">Ruminococcus hydrogenotrophicus</name>
    <dbReference type="NCBI Taxonomy" id="476272"/>
    <lineage>
        <taxon>Bacteria</taxon>
        <taxon>Bacillati</taxon>
        <taxon>Bacillota</taxon>
        <taxon>Clostridia</taxon>
        <taxon>Lachnospirales</taxon>
        <taxon>Lachnospiraceae</taxon>
        <taxon>Blautia</taxon>
    </lineage>
</organism>
<dbReference type="GO" id="GO:0003677">
    <property type="term" value="F:DNA binding"/>
    <property type="evidence" value="ECO:0007669"/>
    <property type="project" value="InterPro"/>
</dbReference>
<proteinExistence type="predicted"/>
<dbReference type="InterPro" id="IPR003356">
    <property type="entry name" value="DNA_methylase_A-5"/>
</dbReference>
<sequence length="769" mass="86614">MAKTKRAESRCRYLVREIATQKGWDVRHPQKGGQFLEEQEIEDFFKDSGLGKTKPDFLVCRNYQPLIVVEAKNEKNKIDTAISEAVDYADAINKHGKYTVNIAVGVAGEEDNGYSFRTKFYNGIEWIDLSARGFVLTSFPSVAEIDNAFITNNGTTEITIPKISDYISTAIELSSILRSAKIEPSLRPKVLGAVITALYQGEIDLRDGKELESINKLVECAIRSTDHFEESKKKQLIETLKMTKADYARLAPKMGKIIFILKMLNIRSILQTDTDFLGLLYEAFIRYGYDNNSLGIVFTPRHITKYCAELIDVSAKDKVIDIACGSGGFLVAAFDRMLSSYTKMGIPFNVIRESLYGFDTNPTVWALAALNMFFRGDGKSHIENASCFEESSMNAVKDRFTKALLNPPFSQEEEPERDFINTAMESLQALGVMAVVVKSGIFADDDNALWRNDFLKKHTLLGMISLPSDLFYPTAIDTTIMVAQAKRPQNLTDKVFMAKIWNDGYKKLKGKRVETSGSQLDEVLEEFRKFRAGEETSSKLVTVISAEKIMKKGAEFCPEQYLPQPQFPEEEQERYREDIVKSILRTTVSIDDIADEVIEEFPCFSELPEMPYGVEDNIEKFFNVKGGKSKGESNYSEGSCPYVSSGDPLNSIIRLVGDVDGEVFENGAITVTCFGRASVQPWRFMARGNGGSAVRVLIPKYKMSFSELVWFAAQINMQRWRFFYGRMAILKRLKDIKLVSPPEMLTDGNKSIAKKVAELSKKVTDILEE</sequence>
<evidence type="ECO:0000256" key="2">
    <source>
        <dbReference type="ARBA" id="ARBA00022603"/>
    </source>
</evidence>
<dbReference type="InterPro" id="IPR051537">
    <property type="entry name" value="DNA_Adenine_Mtase"/>
</dbReference>
<dbReference type="SUPFAM" id="SSF53335">
    <property type="entry name" value="S-adenosyl-L-methionine-dependent methyltransferases"/>
    <property type="match status" value="1"/>
</dbReference>
<dbReference type="eggNOG" id="COG0610">
    <property type="taxonomic scope" value="Bacteria"/>
</dbReference>
<keyword evidence="2" id="KW-0489">Methyltransferase</keyword>
<dbReference type="eggNOG" id="COG0286">
    <property type="taxonomic scope" value="Bacteria"/>
</dbReference>
<gene>
    <name evidence="8" type="ORF">RUMHYD_01416</name>
</gene>
<dbReference type="GO" id="GO:0009307">
    <property type="term" value="P:DNA restriction-modification system"/>
    <property type="evidence" value="ECO:0007669"/>
    <property type="project" value="UniProtKB-KW"/>
</dbReference>
<evidence type="ECO:0000256" key="3">
    <source>
        <dbReference type="ARBA" id="ARBA00022679"/>
    </source>
</evidence>
<evidence type="ECO:0000256" key="5">
    <source>
        <dbReference type="ARBA" id="ARBA00022747"/>
    </source>
</evidence>
<evidence type="ECO:0000313" key="8">
    <source>
        <dbReference type="EMBL" id="EEG49603.1"/>
    </source>
</evidence>
<feature type="domain" description="DNA methylase adenine-specific" evidence="7">
    <location>
        <begin position="273"/>
        <end position="564"/>
    </location>
</feature>
<keyword evidence="3" id="KW-0808">Transferase</keyword>
<dbReference type="Gene3D" id="3.40.50.150">
    <property type="entry name" value="Vaccinia Virus protein VP39"/>
    <property type="match status" value="1"/>
</dbReference>
<comment type="catalytic activity">
    <reaction evidence="6">
        <text>a 2'-deoxyadenosine in DNA + S-adenosyl-L-methionine = an N(6)-methyl-2'-deoxyadenosine in DNA + S-adenosyl-L-homocysteine + H(+)</text>
        <dbReference type="Rhea" id="RHEA:15197"/>
        <dbReference type="Rhea" id="RHEA-COMP:12418"/>
        <dbReference type="Rhea" id="RHEA-COMP:12419"/>
        <dbReference type="ChEBI" id="CHEBI:15378"/>
        <dbReference type="ChEBI" id="CHEBI:57856"/>
        <dbReference type="ChEBI" id="CHEBI:59789"/>
        <dbReference type="ChEBI" id="CHEBI:90615"/>
        <dbReference type="ChEBI" id="CHEBI:90616"/>
        <dbReference type="EC" id="2.1.1.72"/>
    </reaction>
</comment>
<dbReference type="GO" id="GO:0008170">
    <property type="term" value="F:N-methyltransferase activity"/>
    <property type="evidence" value="ECO:0007669"/>
    <property type="project" value="InterPro"/>
</dbReference>
<dbReference type="AlphaFoldDB" id="C0CKP6"/>
<comment type="caution">
    <text evidence="8">The sequence shown here is derived from an EMBL/GenBank/DDBJ whole genome shotgun (WGS) entry which is preliminary data.</text>
</comment>
<dbReference type="EMBL" id="ACBZ01000071">
    <property type="protein sequence ID" value="EEG49603.1"/>
    <property type="molecule type" value="Genomic_DNA"/>
</dbReference>
<evidence type="ECO:0000259" key="7">
    <source>
        <dbReference type="Pfam" id="PF02384"/>
    </source>
</evidence>